<evidence type="ECO:0000256" key="2">
    <source>
        <dbReference type="ARBA" id="ARBA00022679"/>
    </source>
</evidence>
<dbReference type="NCBIfam" id="TIGR03533">
    <property type="entry name" value="L3_gln_methyl"/>
    <property type="match status" value="1"/>
</dbReference>
<evidence type="ECO:0000256" key="3">
    <source>
        <dbReference type="ARBA" id="ARBA00022691"/>
    </source>
</evidence>
<feature type="domain" description="Methyltransferase small" evidence="4">
    <location>
        <begin position="164"/>
        <end position="246"/>
    </location>
</feature>
<dbReference type="CDD" id="cd02440">
    <property type="entry name" value="AdoMet_MTases"/>
    <property type="match status" value="1"/>
</dbReference>
<organism evidence="5">
    <name type="scientific">Bosea sp. AJ110407</name>
    <dbReference type="NCBI Taxonomy" id="508691"/>
    <lineage>
        <taxon>Bacteria</taxon>
        <taxon>Pseudomonadati</taxon>
        <taxon>Pseudomonadota</taxon>
        <taxon>Alphaproteobacteria</taxon>
        <taxon>Hyphomicrobiales</taxon>
        <taxon>Boseaceae</taxon>
        <taxon>Bosea</taxon>
    </lineage>
</organism>
<dbReference type="GO" id="GO:0032259">
    <property type="term" value="P:methylation"/>
    <property type="evidence" value="ECO:0007669"/>
    <property type="project" value="UniProtKB-KW"/>
</dbReference>
<dbReference type="InterPro" id="IPR004556">
    <property type="entry name" value="HemK-like"/>
</dbReference>
<dbReference type="NCBIfam" id="TIGR00536">
    <property type="entry name" value="hemK_fam"/>
    <property type="match status" value="1"/>
</dbReference>
<name>B2DEV7_9HYPH</name>
<dbReference type="SUPFAM" id="SSF53335">
    <property type="entry name" value="S-adenosyl-L-methionine-dependent methyltransferases"/>
    <property type="match status" value="1"/>
</dbReference>
<evidence type="ECO:0000256" key="1">
    <source>
        <dbReference type="ARBA" id="ARBA00022603"/>
    </source>
</evidence>
<keyword evidence="1 5" id="KW-0489">Methyltransferase</keyword>
<keyword evidence="3" id="KW-0949">S-adenosyl-L-methionine</keyword>
<dbReference type="PROSITE" id="PS00092">
    <property type="entry name" value="N6_MTASE"/>
    <property type="match status" value="1"/>
</dbReference>
<dbReference type="PANTHER" id="PTHR47806:SF1">
    <property type="entry name" value="RIBOSOMAL PROTEIN UL3 GLUTAMINE METHYLTRANSFERASE"/>
    <property type="match status" value="1"/>
</dbReference>
<dbReference type="GO" id="GO:0003676">
    <property type="term" value="F:nucleic acid binding"/>
    <property type="evidence" value="ECO:0007669"/>
    <property type="project" value="InterPro"/>
</dbReference>
<dbReference type="GO" id="GO:0036009">
    <property type="term" value="F:protein-glutamine N-methyltransferase activity"/>
    <property type="evidence" value="ECO:0007669"/>
    <property type="project" value="InterPro"/>
</dbReference>
<dbReference type="PIRSF" id="PIRSF037167">
    <property type="entry name" value="Mtase_YfcB_prd"/>
    <property type="match status" value="1"/>
</dbReference>
<protein>
    <submittedName>
        <fullName evidence="5">Putative methylase</fullName>
    </submittedName>
</protein>
<dbReference type="InterPro" id="IPR017127">
    <property type="entry name" value="Ribosome_uL3_MTase"/>
</dbReference>
<dbReference type="PANTHER" id="PTHR47806">
    <property type="entry name" value="50S RIBOSOMAL PROTEIN L3 GLUTAMINE METHYLTRANSFERASE"/>
    <property type="match status" value="1"/>
</dbReference>
<dbReference type="EMBL" id="AB426472">
    <property type="protein sequence ID" value="BAG31010.1"/>
    <property type="molecule type" value="Genomic_DNA"/>
</dbReference>
<dbReference type="AlphaFoldDB" id="B2DEV7"/>
<accession>B2DEV7</accession>
<dbReference type="InterPro" id="IPR002052">
    <property type="entry name" value="DNA_methylase_N6_adenine_CS"/>
</dbReference>
<dbReference type="InterPro" id="IPR007848">
    <property type="entry name" value="Small_mtfrase_dom"/>
</dbReference>
<dbReference type="Pfam" id="PF05175">
    <property type="entry name" value="MTS"/>
    <property type="match status" value="1"/>
</dbReference>
<keyword evidence="2" id="KW-0808">Transferase</keyword>
<evidence type="ECO:0000313" key="5">
    <source>
        <dbReference type="EMBL" id="BAG31010.1"/>
    </source>
</evidence>
<dbReference type="InterPro" id="IPR029063">
    <property type="entry name" value="SAM-dependent_MTases_sf"/>
</dbReference>
<reference evidence="5" key="1">
    <citation type="journal article" date="2009" name="J. Mol. Catal., B Enzym.">
        <title>Gene cloning, purification, and characterization of alpha-methylserine aldolase from Bosea sp. AJ110407 and its applicability for the enzymatic synthesis of alpha-methyl-l-serine and alpha-ethyl-l-serine.</title>
        <authorList>
            <person name="Nozaki H."/>
            <person name="Kuroda S."/>
            <person name="Watanabe K."/>
            <person name="Yokozeki K."/>
        </authorList>
    </citation>
    <scope>NUCLEOTIDE SEQUENCE</scope>
    <source>
        <strain evidence="5">AJ110407</strain>
    </source>
</reference>
<evidence type="ECO:0000259" key="4">
    <source>
        <dbReference type="Pfam" id="PF05175"/>
    </source>
</evidence>
<dbReference type="GO" id="GO:0005829">
    <property type="term" value="C:cytosol"/>
    <property type="evidence" value="ECO:0007669"/>
    <property type="project" value="TreeGrafter"/>
</dbReference>
<proteinExistence type="predicted"/>
<dbReference type="Gene3D" id="3.40.50.150">
    <property type="entry name" value="Vaccinia Virus protein VP39"/>
    <property type="match status" value="1"/>
</dbReference>
<sequence>MRLAREETAWRFPSPPCKRLRRHPDKPPPTMTALDDLLTLRDLLRYAVSRFNAAGLSFGHGTTNALDEAAFLLLEALKLPVDDINPWLDARLTRSERARLLDLIEARITTRKPAPYLVGRAYIHGLGFRVDERVIVPRSYIGELLMRGVLEAEGLGLVPEPEAVDRVLDLCTGSACLAIIAAGRFPNAEVDAVELSPDALDVARLNVADYDLDDRVHLFQGDLFVPLDGQRYDLIIANPPYVTAEEVAAFPPEYASEPQMAHIAGNDGLDLVHRILAQARNHLNPGGGLLCEVGTGREALEAAYDLPFTWLDTEESEAEVFWIGETDLPG</sequence>